<sequence>MLLFYITMIKKYILQMTTGTVIFFLSRFIYYSLLFHISKSKQSNEFHYVRIIMSD</sequence>
<keyword evidence="1" id="KW-0472">Membrane</keyword>
<evidence type="ECO:0000256" key="1">
    <source>
        <dbReference type="SAM" id="Phobius"/>
    </source>
</evidence>
<name>A0AAD5PD79_9FUNG</name>
<organism evidence="2 3">
    <name type="scientific">Phascolomyces articulosus</name>
    <dbReference type="NCBI Taxonomy" id="60185"/>
    <lineage>
        <taxon>Eukaryota</taxon>
        <taxon>Fungi</taxon>
        <taxon>Fungi incertae sedis</taxon>
        <taxon>Mucoromycota</taxon>
        <taxon>Mucoromycotina</taxon>
        <taxon>Mucoromycetes</taxon>
        <taxon>Mucorales</taxon>
        <taxon>Lichtheimiaceae</taxon>
        <taxon>Phascolomyces</taxon>
    </lineage>
</organism>
<dbReference type="EMBL" id="JAIXMP010000015">
    <property type="protein sequence ID" value="KAI9261474.1"/>
    <property type="molecule type" value="Genomic_DNA"/>
</dbReference>
<comment type="caution">
    <text evidence="2">The sequence shown here is derived from an EMBL/GenBank/DDBJ whole genome shotgun (WGS) entry which is preliminary data.</text>
</comment>
<dbReference type="AlphaFoldDB" id="A0AAD5PD79"/>
<dbReference type="Proteomes" id="UP001209540">
    <property type="component" value="Unassembled WGS sequence"/>
</dbReference>
<reference evidence="2" key="1">
    <citation type="journal article" date="2022" name="IScience">
        <title>Evolution of zygomycete secretomes and the origins of terrestrial fungal ecologies.</title>
        <authorList>
            <person name="Chang Y."/>
            <person name="Wang Y."/>
            <person name="Mondo S."/>
            <person name="Ahrendt S."/>
            <person name="Andreopoulos W."/>
            <person name="Barry K."/>
            <person name="Beard J."/>
            <person name="Benny G.L."/>
            <person name="Blankenship S."/>
            <person name="Bonito G."/>
            <person name="Cuomo C."/>
            <person name="Desiro A."/>
            <person name="Gervers K.A."/>
            <person name="Hundley H."/>
            <person name="Kuo A."/>
            <person name="LaButti K."/>
            <person name="Lang B.F."/>
            <person name="Lipzen A."/>
            <person name="O'Donnell K."/>
            <person name="Pangilinan J."/>
            <person name="Reynolds N."/>
            <person name="Sandor L."/>
            <person name="Smith M.E."/>
            <person name="Tsang A."/>
            <person name="Grigoriev I.V."/>
            <person name="Stajich J.E."/>
            <person name="Spatafora J.W."/>
        </authorList>
    </citation>
    <scope>NUCLEOTIDE SEQUENCE</scope>
    <source>
        <strain evidence="2">RSA 2281</strain>
    </source>
</reference>
<reference evidence="2" key="2">
    <citation type="submission" date="2023-02" db="EMBL/GenBank/DDBJ databases">
        <authorList>
            <consortium name="DOE Joint Genome Institute"/>
            <person name="Mondo S.J."/>
            <person name="Chang Y."/>
            <person name="Wang Y."/>
            <person name="Ahrendt S."/>
            <person name="Andreopoulos W."/>
            <person name="Barry K."/>
            <person name="Beard J."/>
            <person name="Benny G.L."/>
            <person name="Blankenship S."/>
            <person name="Bonito G."/>
            <person name="Cuomo C."/>
            <person name="Desiro A."/>
            <person name="Gervers K.A."/>
            <person name="Hundley H."/>
            <person name="Kuo A."/>
            <person name="LaButti K."/>
            <person name="Lang B.F."/>
            <person name="Lipzen A."/>
            <person name="O'Donnell K."/>
            <person name="Pangilinan J."/>
            <person name="Reynolds N."/>
            <person name="Sandor L."/>
            <person name="Smith M.W."/>
            <person name="Tsang A."/>
            <person name="Grigoriev I.V."/>
            <person name="Stajich J.E."/>
            <person name="Spatafora J.W."/>
        </authorList>
    </citation>
    <scope>NUCLEOTIDE SEQUENCE</scope>
    <source>
        <strain evidence="2">RSA 2281</strain>
    </source>
</reference>
<proteinExistence type="predicted"/>
<accession>A0AAD5PD79</accession>
<feature type="transmembrane region" description="Helical" evidence="1">
    <location>
        <begin position="12"/>
        <end position="33"/>
    </location>
</feature>
<evidence type="ECO:0000313" key="2">
    <source>
        <dbReference type="EMBL" id="KAI9261474.1"/>
    </source>
</evidence>
<gene>
    <name evidence="2" type="ORF">BDA99DRAFT_511454</name>
</gene>
<protein>
    <submittedName>
        <fullName evidence="2">Uncharacterized protein</fullName>
    </submittedName>
</protein>
<evidence type="ECO:0000313" key="3">
    <source>
        <dbReference type="Proteomes" id="UP001209540"/>
    </source>
</evidence>
<keyword evidence="3" id="KW-1185">Reference proteome</keyword>
<keyword evidence="1" id="KW-0812">Transmembrane</keyword>
<keyword evidence="1" id="KW-1133">Transmembrane helix</keyword>